<keyword evidence="10" id="KW-1185">Reference proteome</keyword>
<evidence type="ECO:0000256" key="6">
    <source>
        <dbReference type="ARBA" id="ARBA00023136"/>
    </source>
</evidence>
<evidence type="ECO:0000313" key="10">
    <source>
        <dbReference type="Proteomes" id="UP000008495"/>
    </source>
</evidence>
<feature type="domain" description="POTRA" evidence="8">
    <location>
        <begin position="1"/>
        <end position="64"/>
    </location>
</feature>
<dbReference type="GO" id="GO:0016020">
    <property type="term" value="C:membrane"/>
    <property type="evidence" value="ECO:0007669"/>
    <property type="project" value="UniProtKB-SubCell"/>
</dbReference>
<proteinExistence type="predicted"/>
<evidence type="ECO:0000256" key="7">
    <source>
        <dbReference type="ARBA" id="ARBA00023306"/>
    </source>
</evidence>
<dbReference type="eggNOG" id="COG1589">
    <property type="taxonomic scope" value="Bacteria"/>
</dbReference>
<accession>K6UKK8</accession>
<sequence length="186" mass="19675">MEVVGGDPDIQEQVHGIMDPHKGESLIQVDTVGLQRDVARLPKLARADVMRDWPNRLKVTVVPRKPVMAVDRGQSLDLIDGDGAAYMSVSLTPQGVPTVAVAHDDDKREIVAAASAMKSLDAGQRAKVSGLEVSSPDNVRFVVDGVAVIWGGSGQGRQKALILTALLQQKGVRSINVSAPDSPVAS</sequence>
<name>K6UKK8_9MICO</name>
<comment type="caution">
    <text evidence="9">The sequence shown here is derived from an EMBL/GenBank/DDBJ whole genome shotgun (WGS) entry which is preliminary data.</text>
</comment>
<protein>
    <submittedName>
        <fullName evidence="9">Cell division protein FtsQ</fullName>
    </submittedName>
</protein>
<evidence type="ECO:0000259" key="8">
    <source>
        <dbReference type="PROSITE" id="PS51779"/>
    </source>
</evidence>
<gene>
    <name evidence="9" type="primary">ftsQ</name>
    <name evidence="9" type="ORF">AUCHE_01_00380</name>
</gene>
<dbReference type="EMBL" id="BAGZ01000001">
    <property type="protein sequence ID" value="GAB76476.1"/>
    <property type="molecule type" value="Genomic_DNA"/>
</dbReference>
<evidence type="ECO:0000256" key="4">
    <source>
        <dbReference type="ARBA" id="ARBA00022692"/>
    </source>
</evidence>
<evidence type="ECO:0000313" key="9">
    <source>
        <dbReference type="EMBL" id="GAB76476.1"/>
    </source>
</evidence>
<dbReference type="Proteomes" id="UP000008495">
    <property type="component" value="Unassembled WGS sequence"/>
</dbReference>
<dbReference type="InterPro" id="IPR034746">
    <property type="entry name" value="POTRA"/>
</dbReference>
<dbReference type="Pfam" id="PF08478">
    <property type="entry name" value="POTRA_1"/>
    <property type="match status" value="1"/>
</dbReference>
<evidence type="ECO:0000256" key="5">
    <source>
        <dbReference type="ARBA" id="ARBA00022989"/>
    </source>
</evidence>
<comment type="subcellular location">
    <subcellularLocation>
        <location evidence="1">Membrane</location>
    </subcellularLocation>
</comment>
<dbReference type="InterPro" id="IPR013685">
    <property type="entry name" value="POTRA_FtsQ_type"/>
</dbReference>
<dbReference type="PROSITE" id="PS51779">
    <property type="entry name" value="POTRA"/>
    <property type="match status" value="1"/>
</dbReference>
<evidence type="ECO:0000256" key="2">
    <source>
        <dbReference type="ARBA" id="ARBA00022475"/>
    </source>
</evidence>
<organism evidence="9 10">
    <name type="scientific">Austwickia chelonae NBRC 105200</name>
    <dbReference type="NCBI Taxonomy" id="1184607"/>
    <lineage>
        <taxon>Bacteria</taxon>
        <taxon>Bacillati</taxon>
        <taxon>Actinomycetota</taxon>
        <taxon>Actinomycetes</taxon>
        <taxon>Micrococcales</taxon>
        <taxon>Dermatophilaceae</taxon>
        <taxon>Austwickia</taxon>
    </lineage>
</organism>
<evidence type="ECO:0000256" key="3">
    <source>
        <dbReference type="ARBA" id="ARBA00022618"/>
    </source>
</evidence>
<dbReference type="Gene3D" id="3.10.20.310">
    <property type="entry name" value="membrane protein fhac"/>
    <property type="match status" value="1"/>
</dbReference>
<keyword evidence="4" id="KW-0812">Transmembrane</keyword>
<dbReference type="GO" id="GO:0051301">
    <property type="term" value="P:cell division"/>
    <property type="evidence" value="ECO:0007669"/>
    <property type="project" value="UniProtKB-KW"/>
</dbReference>
<keyword evidence="3 9" id="KW-0132">Cell division</keyword>
<dbReference type="AlphaFoldDB" id="K6UKK8"/>
<evidence type="ECO:0000256" key="1">
    <source>
        <dbReference type="ARBA" id="ARBA00004370"/>
    </source>
</evidence>
<dbReference type="STRING" id="100225.SAMN05421595_1603"/>
<keyword evidence="5" id="KW-1133">Transmembrane helix</keyword>
<keyword evidence="6" id="KW-0472">Membrane</keyword>
<keyword evidence="2" id="KW-1003">Cell membrane</keyword>
<keyword evidence="7" id="KW-0131">Cell cycle</keyword>
<reference evidence="9 10" key="1">
    <citation type="submission" date="2012-08" db="EMBL/GenBank/DDBJ databases">
        <title>Whole genome shotgun sequence of Austwickia chelonae NBRC 105200.</title>
        <authorList>
            <person name="Yoshida I."/>
            <person name="Hosoyama A."/>
            <person name="Tsuchikane K."/>
            <person name="Katsumata H."/>
            <person name="Ando Y."/>
            <person name="Ohji S."/>
            <person name="Hamada M."/>
            <person name="Tamura T."/>
            <person name="Yamazoe A."/>
            <person name="Yamazaki S."/>
            <person name="Fujita N."/>
        </authorList>
    </citation>
    <scope>NUCLEOTIDE SEQUENCE [LARGE SCALE GENOMIC DNA]</scope>
    <source>
        <strain evidence="9 10">NBRC 105200</strain>
    </source>
</reference>